<keyword evidence="4" id="KW-1185">Reference proteome</keyword>
<dbReference type="STRING" id="398512.Bccel_3347"/>
<comment type="caution">
    <text evidence="3">The sequence shown here is derived from an EMBL/GenBank/DDBJ whole genome shotgun (WGS) entry which is preliminary data.</text>
</comment>
<feature type="compositionally biased region" description="Polar residues" evidence="1">
    <location>
        <begin position="115"/>
        <end position="133"/>
    </location>
</feature>
<feature type="region of interest" description="Disordered" evidence="1">
    <location>
        <begin position="39"/>
        <end position="79"/>
    </location>
</feature>
<dbReference type="AlphaFoldDB" id="A0A0L6JQG0"/>
<feature type="compositionally biased region" description="Low complexity" evidence="1">
    <location>
        <begin position="39"/>
        <end position="48"/>
    </location>
</feature>
<keyword evidence="2" id="KW-0812">Transmembrane</keyword>
<feature type="region of interest" description="Disordered" evidence="1">
    <location>
        <begin position="115"/>
        <end position="164"/>
    </location>
</feature>
<dbReference type="Proteomes" id="UP000036923">
    <property type="component" value="Unassembled WGS sequence"/>
</dbReference>
<reference evidence="4" key="1">
    <citation type="submission" date="2015-07" db="EMBL/GenBank/DDBJ databases">
        <title>Near-Complete Genome Sequence of the Cellulolytic Bacterium Bacteroides (Pseudobacteroides) cellulosolvens ATCC 35603.</title>
        <authorList>
            <person name="Dassa B."/>
            <person name="Utturkar S.M."/>
            <person name="Klingeman D.M."/>
            <person name="Hurt R.A."/>
            <person name="Keller M."/>
            <person name="Xu J."/>
            <person name="Reddy Y.H.K."/>
            <person name="Borovok I."/>
            <person name="Grinberg I.R."/>
            <person name="Lamed R."/>
            <person name="Zhivin O."/>
            <person name="Bayer E.A."/>
            <person name="Brown S.D."/>
        </authorList>
    </citation>
    <scope>NUCLEOTIDE SEQUENCE [LARGE SCALE GENOMIC DNA]</scope>
    <source>
        <strain evidence="4">DSM 2933</strain>
    </source>
</reference>
<sequence>MKFLRGVLVVFLVTIIVGGLGFIGYITLFTNHSGHNNTTVTANTENTNQSKDTSKDTMANHTGMSQNADNSQQSGNSAGLNQANTILQNKDSLNKSLTALNEAIRLMTVDPYASDSNSDKMGNMQMKDSSQAPVTPMPQGDTKANAQSNPTASGQGGNNTTVNIYPQADANQSTQSTTSQQNNVIMQNMGTVYDANKMEQLHNGVYKMSLGMALLNQLQNQLVSQAENASTNTQDLVQYYTNQYSLTVQNKTKLTQAQNYINEAASLVNINPYISSSGLVYDKERMNQIHQSIYKLAEGVASLNLLSDDLTRQSIILSNTAQTYISNITTAGQMSHTAMSQGVFGGLFSNINIKTIVNTVLVIFVVVLILSILGFIFSQLKSTKKIDQNFKSGRCN</sequence>
<evidence type="ECO:0000256" key="1">
    <source>
        <dbReference type="SAM" id="MobiDB-lite"/>
    </source>
</evidence>
<gene>
    <name evidence="3" type="ORF">Bccel_3347</name>
</gene>
<evidence type="ECO:0000313" key="3">
    <source>
        <dbReference type="EMBL" id="KNY28076.1"/>
    </source>
</evidence>
<feature type="transmembrane region" description="Helical" evidence="2">
    <location>
        <begin position="7"/>
        <end position="28"/>
    </location>
</feature>
<organism evidence="3 4">
    <name type="scientific">Pseudobacteroides cellulosolvens ATCC 35603 = DSM 2933</name>
    <dbReference type="NCBI Taxonomy" id="398512"/>
    <lineage>
        <taxon>Bacteria</taxon>
        <taxon>Bacillati</taxon>
        <taxon>Bacillota</taxon>
        <taxon>Clostridia</taxon>
        <taxon>Eubacteriales</taxon>
        <taxon>Oscillospiraceae</taxon>
        <taxon>Pseudobacteroides</taxon>
    </lineage>
</organism>
<keyword evidence="2" id="KW-1133">Transmembrane helix</keyword>
<feature type="transmembrane region" description="Helical" evidence="2">
    <location>
        <begin position="356"/>
        <end position="377"/>
    </location>
</feature>
<dbReference type="EMBL" id="LGTC01000001">
    <property type="protein sequence ID" value="KNY28076.1"/>
    <property type="molecule type" value="Genomic_DNA"/>
</dbReference>
<evidence type="ECO:0000256" key="2">
    <source>
        <dbReference type="SAM" id="Phobius"/>
    </source>
</evidence>
<name>A0A0L6JQG0_9FIRM</name>
<evidence type="ECO:0000313" key="4">
    <source>
        <dbReference type="Proteomes" id="UP000036923"/>
    </source>
</evidence>
<protein>
    <submittedName>
        <fullName evidence="3">Uncharacterized protein</fullName>
    </submittedName>
</protein>
<dbReference type="RefSeq" id="WP_036939130.1">
    <property type="nucleotide sequence ID" value="NZ_JQKC01000008.1"/>
</dbReference>
<keyword evidence="2" id="KW-0472">Membrane</keyword>
<proteinExistence type="predicted"/>
<feature type="compositionally biased region" description="Polar residues" evidence="1">
    <location>
        <begin position="142"/>
        <end position="164"/>
    </location>
</feature>
<dbReference type="OrthoDB" id="2558110at2"/>
<feature type="compositionally biased region" description="Polar residues" evidence="1">
    <location>
        <begin position="56"/>
        <end position="79"/>
    </location>
</feature>
<accession>A0A0L6JQG0</accession>